<keyword evidence="9 10" id="KW-0472">Membrane</keyword>
<feature type="transmembrane region" description="Helical" evidence="10">
    <location>
        <begin position="122"/>
        <end position="141"/>
    </location>
</feature>
<evidence type="ECO:0000256" key="1">
    <source>
        <dbReference type="ARBA" id="ARBA00004651"/>
    </source>
</evidence>
<feature type="transmembrane region" description="Helical" evidence="10">
    <location>
        <begin position="344"/>
        <end position="366"/>
    </location>
</feature>
<feature type="transmembrane region" description="Helical" evidence="10">
    <location>
        <begin position="185"/>
        <end position="208"/>
    </location>
</feature>
<evidence type="ECO:0000256" key="2">
    <source>
        <dbReference type="ARBA" id="ARBA00022448"/>
    </source>
</evidence>
<feature type="transmembrane region" description="Helical" evidence="10">
    <location>
        <begin position="378"/>
        <end position="399"/>
    </location>
</feature>
<proteinExistence type="predicted"/>
<keyword evidence="8" id="KW-0406">Ion transport</keyword>
<evidence type="ECO:0000256" key="7">
    <source>
        <dbReference type="ARBA" id="ARBA00022989"/>
    </source>
</evidence>
<evidence type="ECO:0000256" key="4">
    <source>
        <dbReference type="ARBA" id="ARBA00022538"/>
    </source>
</evidence>
<keyword evidence="2" id="KW-0813">Transport</keyword>
<evidence type="ECO:0000256" key="9">
    <source>
        <dbReference type="ARBA" id="ARBA00023136"/>
    </source>
</evidence>
<dbReference type="Proteomes" id="UP001301388">
    <property type="component" value="Unassembled WGS sequence"/>
</dbReference>
<dbReference type="InterPro" id="IPR004772">
    <property type="entry name" value="TrkH"/>
</dbReference>
<evidence type="ECO:0000256" key="6">
    <source>
        <dbReference type="ARBA" id="ARBA00022958"/>
    </source>
</evidence>
<evidence type="ECO:0000256" key="5">
    <source>
        <dbReference type="ARBA" id="ARBA00022692"/>
    </source>
</evidence>
<dbReference type="InterPro" id="IPR003445">
    <property type="entry name" value="Cat_transpt"/>
</dbReference>
<feature type="transmembrane region" description="Helical" evidence="10">
    <location>
        <begin position="7"/>
        <end position="26"/>
    </location>
</feature>
<keyword evidence="3" id="KW-1003">Cell membrane</keyword>
<feature type="transmembrane region" description="Helical" evidence="10">
    <location>
        <begin position="220"/>
        <end position="245"/>
    </location>
</feature>
<dbReference type="PANTHER" id="PTHR32024">
    <property type="entry name" value="TRK SYSTEM POTASSIUM UPTAKE PROTEIN TRKG-RELATED"/>
    <property type="match status" value="1"/>
</dbReference>
<dbReference type="EMBL" id="JAYGIE010000136">
    <property type="protein sequence ID" value="MEA5480597.1"/>
    <property type="molecule type" value="Genomic_DNA"/>
</dbReference>
<keyword evidence="7 10" id="KW-1133">Transmembrane helix</keyword>
<sequence length="444" mass="48022">MNPARTICLGFVAVIIFGAFLLMLPISSSSGTWSNPITSLFTSTSAVCVTGLSVVDVGKFYSLWGQIFLMLLFQIGGLGYMTATSILLILIGRKFSLRDKITLQQSLDTKGIRGARQLVKSIIAVTFLLELTGAIALIPIFNQRMSFQESVWQALFHSVSAFNNAGFSLFSDSLMGYVNIPSVNIIIGLLIIFGGIGYQVILEGYLWLRPKFSRDREYISFSLTFCVVTTTTIALMLFGTLFFWLTEFSNSETLGKLPLFDQIIGAWFQSVTTRTAGFNTIDNGKMTVTGLFITIALMFIGASPGGTGGGIKTTTARILASCTRAALQGRDEVTMYKLQVPNGLILKAVGVAVGSLFTVICSTGLLSLTDRNISFINILFESTSAFATVGLSTGITSSLSWSGQLIIIATMYIGRVGVLLLMAAIFTDTRPSLIKYPQESMLVG</sequence>
<keyword evidence="12" id="KW-1185">Reference proteome</keyword>
<feature type="transmembrane region" description="Helical" evidence="10">
    <location>
        <begin position="67"/>
        <end position="91"/>
    </location>
</feature>
<keyword evidence="5 10" id="KW-0812">Transmembrane</keyword>
<name>A0ABU5TR69_9CYAN</name>
<dbReference type="PANTHER" id="PTHR32024:SF1">
    <property type="entry name" value="KTR SYSTEM POTASSIUM UPTAKE PROTEIN B"/>
    <property type="match status" value="1"/>
</dbReference>
<protein>
    <submittedName>
        <fullName evidence="11">TrkH family potassium uptake protein</fullName>
    </submittedName>
</protein>
<keyword evidence="4" id="KW-0633">Potassium transport</keyword>
<organism evidence="11 12">
    <name type="scientific">Pseudanabaena galeata UHCC 0370</name>
    <dbReference type="NCBI Taxonomy" id="3110310"/>
    <lineage>
        <taxon>Bacteria</taxon>
        <taxon>Bacillati</taxon>
        <taxon>Cyanobacteriota</taxon>
        <taxon>Cyanophyceae</taxon>
        <taxon>Pseudanabaenales</taxon>
        <taxon>Pseudanabaenaceae</taxon>
        <taxon>Pseudanabaena</taxon>
    </lineage>
</organism>
<evidence type="ECO:0000256" key="8">
    <source>
        <dbReference type="ARBA" id="ARBA00023065"/>
    </source>
</evidence>
<comment type="subcellular location">
    <subcellularLocation>
        <location evidence="1">Cell membrane</location>
        <topology evidence="1">Multi-pass membrane protein</topology>
    </subcellularLocation>
</comment>
<dbReference type="NCBIfam" id="TIGR00933">
    <property type="entry name" value="2a38"/>
    <property type="match status" value="1"/>
</dbReference>
<keyword evidence="6" id="KW-0630">Potassium</keyword>
<evidence type="ECO:0000313" key="12">
    <source>
        <dbReference type="Proteomes" id="UP001301388"/>
    </source>
</evidence>
<reference evidence="11 12" key="1">
    <citation type="submission" date="2023-12" db="EMBL/GenBank/DDBJ databases">
        <title>Baltic Sea Cyanobacteria.</title>
        <authorList>
            <person name="Delbaje E."/>
            <person name="Fewer D.P."/>
            <person name="Shishido T.K."/>
        </authorList>
    </citation>
    <scope>NUCLEOTIDE SEQUENCE [LARGE SCALE GENOMIC DNA]</scope>
    <source>
        <strain evidence="11 12">UHCC 0370</strain>
    </source>
</reference>
<evidence type="ECO:0000256" key="3">
    <source>
        <dbReference type="ARBA" id="ARBA00022475"/>
    </source>
</evidence>
<gene>
    <name evidence="11" type="ORF">VB774_23420</name>
</gene>
<dbReference type="Pfam" id="PF02386">
    <property type="entry name" value="TrkH"/>
    <property type="match status" value="1"/>
</dbReference>
<evidence type="ECO:0000313" key="11">
    <source>
        <dbReference type="EMBL" id="MEA5480597.1"/>
    </source>
</evidence>
<accession>A0ABU5TR69</accession>
<feature type="transmembrane region" description="Helical" evidence="10">
    <location>
        <begin position="405"/>
        <end position="426"/>
    </location>
</feature>
<dbReference type="RefSeq" id="WP_281007962.1">
    <property type="nucleotide sequence ID" value="NZ_JAYGIE010000136.1"/>
</dbReference>
<evidence type="ECO:0000256" key="10">
    <source>
        <dbReference type="SAM" id="Phobius"/>
    </source>
</evidence>
<comment type="caution">
    <text evidence="11">The sequence shown here is derived from an EMBL/GenBank/DDBJ whole genome shotgun (WGS) entry which is preliminary data.</text>
</comment>